<dbReference type="PANTHER" id="PTHR30461:SF23">
    <property type="entry name" value="DNA RECOMBINASE-RELATED"/>
    <property type="match status" value="1"/>
</dbReference>
<dbReference type="Proteomes" id="UP001589887">
    <property type="component" value="Unassembled WGS sequence"/>
</dbReference>
<dbReference type="InterPro" id="IPR038109">
    <property type="entry name" value="DNA_bind_recomb_sf"/>
</dbReference>
<proteinExistence type="predicted"/>
<dbReference type="Gene3D" id="3.40.50.1390">
    <property type="entry name" value="Resolvase, N-terminal catalytic domain"/>
    <property type="match status" value="1"/>
</dbReference>
<dbReference type="InterPro" id="IPR050639">
    <property type="entry name" value="SSR_resolvase"/>
</dbReference>
<evidence type="ECO:0000259" key="2">
    <source>
        <dbReference type="PROSITE" id="PS51737"/>
    </source>
</evidence>
<dbReference type="InterPro" id="IPR025827">
    <property type="entry name" value="Zn_ribbon_recom_dom"/>
</dbReference>
<protein>
    <submittedName>
        <fullName evidence="3">Recombinase family protein</fullName>
    </submittedName>
</protein>
<dbReference type="InterPro" id="IPR036162">
    <property type="entry name" value="Resolvase-like_N_sf"/>
</dbReference>
<organism evidence="3 4">
    <name type="scientific">Streptomyces noboritoensis</name>
    <dbReference type="NCBI Taxonomy" id="67337"/>
    <lineage>
        <taxon>Bacteria</taxon>
        <taxon>Bacillati</taxon>
        <taxon>Actinomycetota</taxon>
        <taxon>Actinomycetes</taxon>
        <taxon>Kitasatosporales</taxon>
        <taxon>Streptomycetaceae</taxon>
        <taxon>Streptomyces</taxon>
    </lineage>
</organism>
<dbReference type="CDD" id="cd00338">
    <property type="entry name" value="Ser_Recombinase"/>
    <property type="match status" value="1"/>
</dbReference>
<dbReference type="Pfam" id="PF13408">
    <property type="entry name" value="Zn_ribbon_recom"/>
    <property type="match status" value="1"/>
</dbReference>
<gene>
    <name evidence="3" type="ORF">ACFH04_25845</name>
</gene>
<evidence type="ECO:0000313" key="3">
    <source>
        <dbReference type="EMBL" id="MFC0847110.1"/>
    </source>
</evidence>
<evidence type="ECO:0000313" key="4">
    <source>
        <dbReference type="Proteomes" id="UP001589887"/>
    </source>
</evidence>
<dbReference type="RefSeq" id="WP_394322083.1">
    <property type="nucleotide sequence ID" value="NZ_JBHMQV010000009.1"/>
</dbReference>
<accession>A0ABV6TRI9</accession>
<dbReference type="SMART" id="SM00857">
    <property type="entry name" value="Resolvase"/>
    <property type="match status" value="1"/>
</dbReference>
<dbReference type="SUPFAM" id="SSF53041">
    <property type="entry name" value="Resolvase-like"/>
    <property type="match status" value="1"/>
</dbReference>
<reference evidence="3 4" key="1">
    <citation type="submission" date="2024-09" db="EMBL/GenBank/DDBJ databases">
        <authorList>
            <person name="Sun Q."/>
            <person name="Mori K."/>
        </authorList>
    </citation>
    <scope>NUCLEOTIDE SEQUENCE [LARGE SCALE GENOMIC DNA]</scope>
    <source>
        <strain evidence="3 4">JCM 4557</strain>
    </source>
</reference>
<dbReference type="PANTHER" id="PTHR30461">
    <property type="entry name" value="DNA-INVERTASE FROM LAMBDOID PROPHAGE"/>
    <property type="match status" value="1"/>
</dbReference>
<dbReference type="Pfam" id="PF00239">
    <property type="entry name" value="Resolvase"/>
    <property type="match status" value="1"/>
</dbReference>
<dbReference type="Gene3D" id="3.90.1750.20">
    <property type="entry name" value="Putative Large Serine Recombinase, Chain B, Domain 2"/>
    <property type="match status" value="1"/>
</dbReference>
<evidence type="ECO:0000259" key="1">
    <source>
        <dbReference type="PROSITE" id="PS51736"/>
    </source>
</evidence>
<dbReference type="EMBL" id="JBHMQV010000009">
    <property type="protein sequence ID" value="MFC0847110.1"/>
    <property type="molecule type" value="Genomic_DNA"/>
</dbReference>
<dbReference type="PROSITE" id="PS51736">
    <property type="entry name" value="RECOMBINASES_3"/>
    <property type="match status" value="1"/>
</dbReference>
<comment type="caution">
    <text evidence="3">The sequence shown here is derived from an EMBL/GenBank/DDBJ whole genome shotgun (WGS) entry which is preliminary data.</text>
</comment>
<keyword evidence="4" id="KW-1185">Reference proteome</keyword>
<dbReference type="InterPro" id="IPR011109">
    <property type="entry name" value="DNA_bind_recombinase_dom"/>
</dbReference>
<dbReference type="PROSITE" id="PS51737">
    <property type="entry name" value="RECOMBINASE_DNA_BIND"/>
    <property type="match status" value="1"/>
</dbReference>
<sequence>MSPRAPFSRVTAALRAILYLRISDLTDTSTSIPRQEKAGRNKADDLGAEVIKVLKDEDKSGFLPYVSRPDWDAALDMLRQRLADVLIVFKVDRATRQGIPQASEIIRVVYETGCRFISIADGIDSNNEGWELQLMLAAHQAHKESKNTSIRVTDLRADERDGGRWMGPRPYGFLVTPERKLELHDEEAKVIRAVVKKLLDPKKPATLRGVAAWVNAQGHDAPRWASRKIRIAQLEAKGEPLKAQKLREKPLKSPNSWSWPVVRQLVTSPVMTGHLPHKGEIYRHSQSGEMVRVGPKVISLADWTRLRAMFGERVPTHWKRSAVPSTKSRDTGRRVTGLLSDYLHCGECGSRESYDAYYVRNEKPWPRYRCIRRHFSGRCPGTLMKGPHADHFVTQAMVTRLNALEDDHPALLAIAERWNDLRHPEHAARRHDLEARIQEEEQFLDRLEEEKLSGLFPGARGEARFRGRYDAANERLTAYEKELQSLPTGTARDITFLRDSTLFEEAWEDWDLSTKRDILGLVLERAWLFKAPTSGVKPSIDRFRFWWVGDTEPTDIGVSLTLSDETV</sequence>
<feature type="domain" description="Resolvase/invertase-type recombinase catalytic" evidence="1">
    <location>
        <begin position="15"/>
        <end position="163"/>
    </location>
</feature>
<feature type="domain" description="Recombinase" evidence="2">
    <location>
        <begin position="170"/>
        <end position="316"/>
    </location>
</feature>
<name>A0ABV6TRI9_9ACTN</name>
<dbReference type="InterPro" id="IPR006119">
    <property type="entry name" value="Resolv_N"/>
</dbReference>